<keyword evidence="6" id="KW-0832">Ubl conjugation</keyword>
<dbReference type="EMBL" id="PZQS01000002">
    <property type="protein sequence ID" value="PVD37262.1"/>
    <property type="molecule type" value="Genomic_DNA"/>
</dbReference>
<evidence type="ECO:0000256" key="11">
    <source>
        <dbReference type="ARBA" id="ARBA00033378"/>
    </source>
</evidence>
<organism evidence="16 17">
    <name type="scientific">Pomacea canaliculata</name>
    <name type="common">Golden apple snail</name>
    <dbReference type="NCBI Taxonomy" id="400727"/>
    <lineage>
        <taxon>Eukaryota</taxon>
        <taxon>Metazoa</taxon>
        <taxon>Spiralia</taxon>
        <taxon>Lophotrochozoa</taxon>
        <taxon>Mollusca</taxon>
        <taxon>Gastropoda</taxon>
        <taxon>Caenogastropoda</taxon>
        <taxon>Architaenioglossa</taxon>
        <taxon>Ampullarioidea</taxon>
        <taxon>Ampullariidae</taxon>
        <taxon>Pomacea</taxon>
    </lineage>
</organism>
<accession>A0A2T7PV14</accession>
<gene>
    <name evidence="16" type="ORF">C0Q70_04259</name>
</gene>
<feature type="region of interest" description="Disordered" evidence="14">
    <location>
        <begin position="92"/>
        <end position="122"/>
    </location>
</feature>
<evidence type="ECO:0000256" key="9">
    <source>
        <dbReference type="ARBA" id="ARBA00023242"/>
    </source>
</evidence>
<comment type="subcellular location">
    <subcellularLocation>
        <location evidence="2">Mitochondrion</location>
    </subcellularLocation>
    <subcellularLocation>
        <location evidence="1">Nucleus</location>
    </subcellularLocation>
</comment>
<evidence type="ECO:0000313" key="17">
    <source>
        <dbReference type="Proteomes" id="UP000245119"/>
    </source>
</evidence>
<dbReference type="GO" id="GO:0005739">
    <property type="term" value="C:mitochondrion"/>
    <property type="evidence" value="ECO:0007669"/>
    <property type="project" value="UniProtKB-SubCell"/>
</dbReference>
<keyword evidence="8" id="KW-0496">Mitochondrion</keyword>
<evidence type="ECO:0000256" key="14">
    <source>
        <dbReference type="SAM" id="MobiDB-lite"/>
    </source>
</evidence>
<dbReference type="InterPro" id="IPR026316">
    <property type="entry name" value="NSL2"/>
</dbReference>
<evidence type="ECO:0000313" key="16">
    <source>
        <dbReference type="EMBL" id="PVD37262.1"/>
    </source>
</evidence>
<evidence type="ECO:0000256" key="5">
    <source>
        <dbReference type="ARBA" id="ARBA00022553"/>
    </source>
</evidence>
<name>A0A2T7PV14_POMCA</name>
<proteinExistence type="predicted"/>
<keyword evidence="5" id="KW-0597">Phosphoprotein</keyword>
<evidence type="ECO:0000256" key="13">
    <source>
        <dbReference type="ARBA" id="ARBA00093543"/>
    </source>
</evidence>
<comment type="subunit">
    <text evidence="13">Component of the NSL complex at least composed of KAT8/MOF, KANSL1, KANSL2, KANSL3, MCRS1, PHF20, OGT1/OGT, WDR5 and HCFC1.</text>
</comment>
<evidence type="ECO:0000256" key="3">
    <source>
        <dbReference type="ARBA" id="ARBA00015508"/>
    </source>
</evidence>
<reference evidence="16 17" key="1">
    <citation type="submission" date="2018-04" db="EMBL/GenBank/DDBJ databases">
        <title>The genome of golden apple snail Pomacea canaliculata provides insight into stress tolerance and invasive adaptation.</title>
        <authorList>
            <person name="Liu C."/>
            <person name="Liu B."/>
            <person name="Ren Y."/>
            <person name="Zhang Y."/>
            <person name="Wang H."/>
            <person name="Li S."/>
            <person name="Jiang F."/>
            <person name="Yin L."/>
            <person name="Zhang G."/>
            <person name="Qian W."/>
            <person name="Fan W."/>
        </authorList>
    </citation>
    <scope>NUCLEOTIDE SEQUENCE [LARGE SCALE GENOMIC DNA]</scope>
    <source>
        <strain evidence="16">SZHN2017</strain>
        <tissue evidence="16">Muscle</tissue>
    </source>
</reference>
<evidence type="ECO:0000256" key="12">
    <source>
        <dbReference type="ARBA" id="ARBA00093359"/>
    </source>
</evidence>
<dbReference type="Proteomes" id="UP000245119">
    <property type="component" value="Linkage Group LG2"/>
</dbReference>
<evidence type="ECO:0000256" key="4">
    <source>
        <dbReference type="ARBA" id="ARBA00022499"/>
    </source>
</evidence>
<dbReference type="OrthoDB" id="677315at2759"/>
<evidence type="ECO:0000256" key="8">
    <source>
        <dbReference type="ARBA" id="ARBA00023128"/>
    </source>
</evidence>
<dbReference type="STRING" id="400727.A0A2T7PV14"/>
<dbReference type="AlphaFoldDB" id="A0A2T7PV14"/>
<keyword evidence="4" id="KW-1017">Isopeptide bond</keyword>
<comment type="function">
    <text evidence="12">Non-catalytic component of the NSL histone acetyltransferase complex, a multiprotein complex that mediates histone H4 acetylation at 'Lys-5'- and 'Lys-8' (H4K5ac and H4K8ac) at transcription start sites and promotes transcription initiation. Required for NSL complex stability and for transcription of intraciliary transport genes in both ciliated and non-ciliated cells by regulating histone H4 acetylation at 'Lys-5'- and 'Lys-12' (H4K5ac and H4K12ac). This is necessary for cilium assembly in ciliated cells and for organization of the microtubule cytoskeleton in non-ciliated cells. Required within the NSL complex to maintain nuclear architecture stability by promoting KAT8-mediated acetylation of lamin LMNA.</text>
</comment>
<evidence type="ECO:0000256" key="2">
    <source>
        <dbReference type="ARBA" id="ARBA00004173"/>
    </source>
</evidence>
<evidence type="ECO:0000256" key="7">
    <source>
        <dbReference type="ARBA" id="ARBA00022853"/>
    </source>
</evidence>
<evidence type="ECO:0000259" key="15">
    <source>
        <dbReference type="Pfam" id="PF13891"/>
    </source>
</evidence>
<evidence type="ECO:0000256" key="1">
    <source>
        <dbReference type="ARBA" id="ARBA00004123"/>
    </source>
</evidence>
<sequence length="367" mass="41421">MVMLRGKAALIRNMKVRTVAEGQQCGYSHRTCTQNRIDGYEYCIKHILEDKSSPFKQCSYVAPKTSRRCANAAPKSDRKDGYCMEHAKKTALARQRASRKQRPPETAETLLEELGSSNTIGPDATTDGKRCACHMTNLSSGLFLKTEYASSSDSDAEAPLVDQAWRHDNDSDAESIDSDQEDPLKHAGVYSQEEVALLLRDKLIRLQSLYIEQFKRLQHVLKEKRRKFLQAYKQEHEILGSIRAYKNDSSQHKKYSRLRAMQRYHRFYGKTESETSRKMSRRDAAVSWTRCDDQGGEAKSDNPNDSVDCAAYASNLEVLSASADFGNNGTSLLSSEYNLDTNMDTEDLLNMLDGGFLGTDMTETDDL</sequence>
<keyword evidence="17" id="KW-1185">Reference proteome</keyword>
<dbReference type="GO" id="GO:0005634">
    <property type="term" value="C:nucleus"/>
    <property type="evidence" value="ECO:0007669"/>
    <property type="project" value="UniProtKB-SubCell"/>
</dbReference>
<evidence type="ECO:0000256" key="10">
    <source>
        <dbReference type="ARBA" id="ARBA00032947"/>
    </source>
</evidence>
<feature type="domain" description="KANL2-like probable zinc-finger" evidence="15">
    <location>
        <begin position="25"/>
        <end position="87"/>
    </location>
</feature>
<dbReference type="PANTHER" id="PTHR13453">
    <property type="entry name" value="KAT8 REGULATORY NSL COMPLEX SUBUNIT 2"/>
    <property type="match status" value="1"/>
</dbReference>
<dbReference type="PANTHER" id="PTHR13453:SF1">
    <property type="entry name" value="KAT8 REGULATORY NSL COMPLEX SUBUNIT 2"/>
    <property type="match status" value="1"/>
</dbReference>
<dbReference type="InterPro" id="IPR025927">
    <property type="entry name" value="Znf_KANL2-like"/>
</dbReference>
<dbReference type="GO" id="GO:0006325">
    <property type="term" value="P:chromatin organization"/>
    <property type="evidence" value="ECO:0007669"/>
    <property type="project" value="UniProtKB-KW"/>
</dbReference>
<dbReference type="Pfam" id="PF13891">
    <property type="entry name" value="zf-C3HC3H_KANSL2"/>
    <property type="match status" value="1"/>
</dbReference>
<keyword evidence="7" id="KW-0156">Chromatin regulator</keyword>
<comment type="caution">
    <text evidence="16">The sequence shown here is derived from an EMBL/GenBank/DDBJ whole genome shotgun (WGS) entry which is preliminary data.</text>
</comment>
<evidence type="ECO:0000256" key="6">
    <source>
        <dbReference type="ARBA" id="ARBA00022843"/>
    </source>
</evidence>
<protein>
    <recommendedName>
        <fullName evidence="3">KAT8 regulatory NSL complex subunit 2</fullName>
    </recommendedName>
    <alternativeName>
        <fullName evidence="11">NSL complex protein NSL2</fullName>
    </alternativeName>
    <alternativeName>
        <fullName evidence="10">Non-specific lethal 2 homolog</fullName>
    </alternativeName>
</protein>
<dbReference type="GO" id="GO:0044545">
    <property type="term" value="C:NSL complex"/>
    <property type="evidence" value="ECO:0007669"/>
    <property type="project" value="TreeGrafter"/>
</dbReference>
<keyword evidence="9" id="KW-0539">Nucleus</keyword>